<name>A0AAD6XZ78_9AGAR</name>
<keyword evidence="1" id="KW-1133">Transmembrane helix</keyword>
<feature type="transmembrane region" description="Helical" evidence="1">
    <location>
        <begin position="44"/>
        <end position="61"/>
    </location>
</feature>
<reference evidence="3" key="1">
    <citation type="submission" date="2023-03" db="EMBL/GenBank/DDBJ databases">
        <title>Massive genome expansion in bonnet fungi (Mycena s.s.) driven by repeated elements and novel gene families across ecological guilds.</title>
        <authorList>
            <consortium name="Lawrence Berkeley National Laboratory"/>
            <person name="Harder C.B."/>
            <person name="Miyauchi S."/>
            <person name="Viragh M."/>
            <person name="Kuo A."/>
            <person name="Thoen E."/>
            <person name="Andreopoulos B."/>
            <person name="Lu D."/>
            <person name="Skrede I."/>
            <person name="Drula E."/>
            <person name="Henrissat B."/>
            <person name="Morin E."/>
            <person name="Kohler A."/>
            <person name="Barry K."/>
            <person name="LaButti K."/>
            <person name="Morin E."/>
            <person name="Salamov A."/>
            <person name="Lipzen A."/>
            <person name="Mereny Z."/>
            <person name="Hegedus B."/>
            <person name="Baldrian P."/>
            <person name="Stursova M."/>
            <person name="Weitz H."/>
            <person name="Taylor A."/>
            <person name="Grigoriev I.V."/>
            <person name="Nagy L.G."/>
            <person name="Martin F."/>
            <person name="Kauserud H."/>
        </authorList>
    </citation>
    <scope>NUCLEOTIDE SEQUENCE</scope>
    <source>
        <strain evidence="3">9144</strain>
    </source>
</reference>
<accession>A0AAD6XZ78</accession>
<feature type="transmembrane region" description="Helical" evidence="1">
    <location>
        <begin position="133"/>
        <end position="153"/>
    </location>
</feature>
<sequence length="314" mass="35516">MVPLLTLGPVFAGGMVAMALSAVVGMQTFLYFRLFPHDLPRLRFTDAAHTIAVCCAVWQYAVVDFNNPEGLLVMPMSVNIPFTLIATLNATLFYTWRITKLSKRNWYIVVPILLLILYSSRHWGHFSRPPLRIAAWIISALTDIAIAGARYYYLRQLRQGYLALLADSMDAVMVFTINDGLLSCVLVMPENEIWVGFYFVFAKRQCNNQLILNMRNWFRNRERPMGINFQRPNLTNKRTAFQTTITTTTTADKVRPQSSVEGLDGSMQVFVDRQIDKFPAGQEFNLTVGHYVREPAPGMISPTNDPGGDDATAF</sequence>
<feature type="transmembrane region" description="Helical" evidence="1">
    <location>
        <begin position="73"/>
        <end position="93"/>
    </location>
</feature>
<dbReference type="EMBL" id="JARJCW010000129">
    <property type="protein sequence ID" value="KAJ7191681.1"/>
    <property type="molecule type" value="Genomic_DNA"/>
</dbReference>
<dbReference type="InterPro" id="IPR045339">
    <property type="entry name" value="DUF6534"/>
</dbReference>
<evidence type="ECO:0000313" key="4">
    <source>
        <dbReference type="Proteomes" id="UP001219525"/>
    </source>
</evidence>
<evidence type="ECO:0000259" key="2">
    <source>
        <dbReference type="Pfam" id="PF20152"/>
    </source>
</evidence>
<comment type="caution">
    <text evidence="3">The sequence shown here is derived from an EMBL/GenBank/DDBJ whole genome shotgun (WGS) entry which is preliminary data.</text>
</comment>
<keyword evidence="1" id="KW-0812">Transmembrane</keyword>
<feature type="transmembrane region" description="Helical" evidence="1">
    <location>
        <begin position="105"/>
        <end position="121"/>
    </location>
</feature>
<keyword evidence="4" id="KW-1185">Reference proteome</keyword>
<evidence type="ECO:0000313" key="3">
    <source>
        <dbReference type="EMBL" id="KAJ7191681.1"/>
    </source>
</evidence>
<dbReference type="AlphaFoldDB" id="A0AAD6XZ78"/>
<feature type="domain" description="DUF6534" evidence="2">
    <location>
        <begin position="139"/>
        <end position="215"/>
    </location>
</feature>
<gene>
    <name evidence="3" type="ORF">GGX14DRAFT_481018</name>
</gene>
<dbReference type="Proteomes" id="UP001219525">
    <property type="component" value="Unassembled WGS sequence"/>
</dbReference>
<keyword evidence="1" id="KW-0472">Membrane</keyword>
<proteinExistence type="predicted"/>
<dbReference type="Pfam" id="PF20152">
    <property type="entry name" value="DUF6534"/>
    <property type="match status" value="1"/>
</dbReference>
<evidence type="ECO:0000256" key="1">
    <source>
        <dbReference type="SAM" id="Phobius"/>
    </source>
</evidence>
<feature type="transmembrane region" description="Helical" evidence="1">
    <location>
        <begin position="12"/>
        <end position="32"/>
    </location>
</feature>
<organism evidence="3 4">
    <name type="scientific">Mycena pura</name>
    <dbReference type="NCBI Taxonomy" id="153505"/>
    <lineage>
        <taxon>Eukaryota</taxon>
        <taxon>Fungi</taxon>
        <taxon>Dikarya</taxon>
        <taxon>Basidiomycota</taxon>
        <taxon>Agaricomycotina</taxon>
        <taxon>Agaricomycetes</taxon>
        <taxon>Agaricomycetidae</taxon>
        <taxon>Agaricales</taxon>
        <taxon>Marasmiineae</taxon>
        <taxon>Mycenaceae</taxon>
        <taxon>Mycena</taxon>
    </lineage>
</organism>
<protein>
    <recommendedName>
        <fullName evidence="2">DUF6534 domain-containing protein</fullName>
    </recommendedName>
</protein>